<evidence type="ECO:0000256" key="2">
    <source>
        <dbReference type="SAM" id="MobiDB-lite"/>
    </source>
</evidence>
<dbReference type="Pfam" id="PF13455">
    <property type="entry name" value="MUG113"/>
    <property type="match status" value="1"/>
</dbReference>
<reference evidence="5 6" key="1">
    <citation type="submission" date="2016-04" db="EMBL/GenBank/DDBJ databases">
        <title>First whole genome shotgun sequence of the bacterium Enteractinococcus sp. strain UASWS1574.</title>
        <authorList>
            <person name="Crovadore J."/>
            <person name="Chablais R."/>
            <person name="Lefort F."/>
        </authorList>
    </citation>
    <scope>NUCLEOTIDE SEQUENCE [LARGE SCALE GENOMIC DNA]</scope>
    <source>
        <strain evidence="5 6">UASWS1574</strain>
    </source>
</reference>
<accession>A0A1B7M0A3</accession>
<keyword evidence="3" id="KW-1133">Transmembrane helix</keyword>
<protein>
    <recommendedName>
        <fullName evidence="4">Bacteriophage T5 Orf172 DNA-binding domain-containing protein</fullName>
    </recommendedName>
</protein>
<keyword evidence="6" id="KW-1185">Reference proteome</keyword>
<dbReference type="Proteomes" id="UP000078292">
    <property type="component" value="Unassembled WGS sequence"/>
</dbReference>
<dbReference type="STRING" id="1837282.A6F49_08525"/>
<keyword evidence="3" id="KW-0472">Membrane</keyword>
<name>A0A1B7M0A3_9MICC</name>
<feature type="domain" description="Bacteriophage T5 Orf172 DNA-binding" evidence="4">
    <location>
        <begin position="381"/>
        <end position="464"/>
    </location>
</feature>
<gene>
    <name evidence="5" type="ORF">A6F49_08525</name>
</gene>
<proteinExistence type="predicted"/>
<dbReference type="AlphaFoldDB" id="A0A1B7M0A3"/>
<feature type="coiled-coil region" evidence="1">
    <location>
        <begin position="96"/>
        <end position="155"/>
    </location>
</feature>
<feature type="region of interest" description="Disordered" evidence="2">
    <location>
        <begin position="485"/>
        <end position="505"/>
    </location>
</feature>
<comment type="caution">
    <text evidence="5">The sequence shown here is derived from an EMBL/GenBank/DDBJ whole genome shotgun (WGS) entry which is preliminary data.</text>
</comment>
<evidence type="ECO:0000313" key="6">
    <source>
        <dbReference type="Proteomes" id="UP000078292"/>
    </source>
</evidence>
<keyword evidence="3" id="KW-0812">Transmembrane</keyword>
<evidence type="ECO:0000256" key="3">
    <source>
        <dbReference type="SAM" id="Phobius"/>
    </source>
</evidence>
<sequence>MSMPPEQHQRPTSVSTLFYVLTVISLVIASLLLVTLPLTIPALIYVFSINKREKNAQERLSSISDELDQTSAILAAIRSENDDLRDAFTRIDGMDILQREDEARRLDEKITEQKAEFENILANQTSELEALEELKETEKNKISELKTKVVDLEEMFNLNDYGLYNFENPANDSVRYSEQLQKVKVDIKRMVKNKTATSASTTWTVNNSAAQGRKMVNDMSKLLLRAFNAEAENSIKTVRAGHLTTALKRLDRSAQAVARLGKMMDLRITSAYVRLREEELRLTHAHLEAKKAAKELEREERAREREERRAQREFEAAKAKQIKEVEHYRTVLETLQSSGDEVAIASASANLTAAEEKLADVESTMANTRAGYVYVISNRGAFGQGIVKIGMTRRLDPMDRVRELGDASVPFYFDAHTMIFAKDAVGLERALHKHFAEVRVNLVNLRREYFYSTPAEVKAALMELYQDYEAQLLEFHETADAPEYEASEDMRGRGNIPQPAALTMS</sequence>
<evidence type="ECO:0000313" key="5">
    <source>
        <dbReference type="EMBL" id="OAV61480.1"/>
    </source>
</evidence>
<feature type="coiled-coil region" evidence="1">
    <location>
        <begin position="282"/>
        <end position="316"/>
    </location>
</feature>
<dbReference type="EMBL" id="LXEY01000016">
    <property type="protein sequence ID" value="OAV61480.1"/>
    <property type="molecule type" value="Genomic_DNA"/>
</dbReference>
<organism evidence="5 6">
    <name type="scientific">Enteractinococcus helveticum</name>
    <dbReference type="NCBI Taxonomy" id="1837282"/>
    <lineage>
        <taxon>Bacteria</taxon>
        <taxon>Bacillati</taxon>
        <taxon>Actinomycetota</taxon>
        <taxon>Actinomycetes</taxon>
        <taxon>Micrococcales</taxon>
        <taxon>Micrococcaceae</taxon>
    </lineage>
</organism>
<dbReference type="SMART" id="SM00974">
    <property type="entry name" value="T5orf172"/>
    <property type="match status" value="1"/>
</dbReference>
<dbReference type="OrthoDB" id="9811665at2"/>
<dbReference type="InterPro" id="IPR025280">
    <property type="entry name" value="SNIPE"/>
</dbReference>
<keyword evidence="1" id="KW-0175">Coiled coil</keyword>
<dbReference type="Pfam" id="PF13250">
    <property type="entry name" value="SNIPE"/>
    <property type="match status" value="1"/>
</dbReference>
<dbReference type="InterPro" id="IPR018306">
    <property type="entry name" value="Phage_T5_Orf172_DNA-bd"/>
</dbReference>
<evidence type="ECO:0000256" key="1">
    <source>
        <dbReference type="SAM" id="Coils"/>
    </source>
</evidence>
<evidence type="ECO:0000259" key="4">
    <source>
        <dbReference type="SMART" id="SM00974"/>
    </source>
</evidence>
<feature type="transmembrane region" description="Helical" evidence="3">
    <location>
        <begin position="20"/>
        <end position="47"/>
    </location>
</feature>